<keyword evidence="3" id="KW-1185">Reference proteome</keyword>
<dbReference type="AlphaFoldDB" id="B4HA23"/>
<dbReference type="HOGENOM" id="CLU_2707400_0_0_1"/>
<evidence type="ECO:0000313" key="3">
    <source>
        <dbReference type="Proteomes" id="UP000008744"/>
    </source>
</evidence>
<evidence type="ECO:0000256" key="1">
    <source>
        <dbReference type="SAM" id="MobiDB-lite"/>
    </source>
</evidence>
<feature type="region of interest" description="Disordered" evidence="1">
    <location>
        <begin position="1"/>
        <end position="73"/>
    </location>
</feature>
<organism evidence="3">
    <name type="scientific">Drosophila persimilis</name>
    <name type="common">Fruit fly</name>
    <dbReference type="NCBI Taxonomy" id="7234"/>
    <lineage>
        <taxon>Eukaryota</taxon>
        <taxon>Metazoa</taxon>
        <taxon>Ecdysozoa</taxon>
        <taxon>Arthropoda</taxon>
        <taxon>Hexapoda</taxon>
        <taxon>Insecta</taxon>
        <taxon>Pterygota</taxon>
        <taxon>Neoptera</taxon>
        <taxon>Endopterygota</taxon>
        <taxon>Diptera</taxon>
        <taxon>Brachycera</taxon>
        <taxon>Muscomorpha</taxon>
        <taxon>Ephydroidea</taxon>
        <taxon>Drosophilidae</taxon>
        <taxon>Drosophila</taxon>
        <taxon>Sophophora</taxon>
    </lineage>
</organism>
<gene>
    <name evidence="2" type="primary">Dper\GL22416</name>
    <name evidence="2" type="ORF">Dper_GL22416</name>
</gene>
<feature type="compositionally biased region" description="Basic and acidic residues" evidence="1">
    <location>
        <begin position="18"/>
        <end position="30"/>
    </location>
</feature>
<sequence length="73" mass="8221">MLGQVMEKQQPGQAGDQIPKEEEPEPELKQEAVPAKKSQKRKRSAKTTKSEPEPVNVPNEEQVVSTNNAKRRK</sequence>
<feature type="compositionally biased region" description="Basic residues" evidence="1">
    <location>
        <begin position="37"/>
        <end position="46"/>
    </location>
</feature>
<dbReference type="Proteomes" id="UP000008744">
    <property type="component" value="Unassembled WGS sequence"/>
</dbReference>
<name>B4HA23_DROPE</name>
<protein>
    <submittedName>
        <fullName evidence="2">GL22416</fullName>
    </submittedName>
</protein>
<accession>B4HA23</accession>
<reference evidence="2 3" key="1">
    <citation type="journal article" date="2007" name="Nature">
        <title>Evolution of genes and genomes on the Drosophila phylogeny.</title>
        <authorList>
            <consortium name="Drosophila 12 Genomes Consortium"/>
            <person name="Clark A.G."/>
            <person name="Eisen M.B."/>
            <person name="Smith D.R."/>
            <person name="Bergman C.M."/>
            <person name="Oliver B."/>
            <person name="Markow T.A."/>
            <person name="Kaufman T.C."/>
            <person name="Kellis M."/>
            <person name="Gelbart W."/>
            <person name="Iyer V.N."/>
            <person name="Pollard D.A."/>
            <person name="Sackton T.B."/>
            <person name="Larracuente A.M."/>
            <person name="Singh N.D."/>
            <person name="Abad J.P."/>
            <person name="Abt D.N."/>
            <person name="Adryan B."/>
            <person name="Aguade M."/>
            <person name="Akashi H."/>
            <person name="Anderson W.W."/>
            <person name="Aquadro C.F."/>
            <person name="Ardell D.H."/>
            <person name="Arguello R."/>
            <person name="Artieri C.G."/>
            <person name="Barbash D.A."/>
            <person name="Barker D."/>
            <person name="Barsanti P."/>
            <person name="Batterham P."/>
            <person name="Batzoglou S."/>
            <person name="Begun D."/>
            <person name="Bhutkar A."/>
            <person name="Blanco E."/>
            <person name="Bosak S.A."/>
            <person name="Bradley R.K."/>
            <person name="Brand A.D."/>
            <person name="Brent M.R."/>
            <person name="Brooks A.N."/>
            <person name="Brown R.H."/>
            <person name="Butlin R.K."/>
            <person name="Caggese C."/>
            <person name="Calvi B.R."/>
            <person name="Bernardo de Carvalho A."/>
            <person name="Caspi A."/>
            <person name="Castrezana S."/>
            <person name="Celniker S.E."/>
            <person name="Chang J.L."/>
            <person name="Chapple C."/>
            <person name="Chatterji S."/>
            <person name="Chinwalla A."/>
            <person name="Civetta A."/>
            <person name="Clifton S.W."/>
            <person name="Comeron J.M."/>
            <person name="Costello J.C."/>
            <person name="Coyne J.A."/>
            <person name="Daub J."/>
            <person name="David R.G."/>
            <person name="Delcher A.L."/>
            <person name="Delehaunty K."/>
            <person name="Do C.B."/>
            <person name="Ebling H."/>
            <person name="Edwards K."/>
            <person name="Eickbush T."/>
            <person name="Evans J.D."/>
            <person name="Filipski A."/>
            <person name="Findeiss S."/>
            <person name="Freyhult E."/>
            <person name="Fulton L."/>
            <person name="Fulton R."/>
            <person name="Garcia A.C."/>
            <person name="Gardiner A."/>
            <person name="Garfield D.A."/>
            <person name="Garvin B.E."/>
            <person name="Gibson G."/>
            <person name="Gilbert D."/>
            <person name="Gnerre S."/>
            <person name="Godfrey J."/>
            <person name="Good R."/>
            <person name="Gotea V."/>
            <person name="Gravely B."/>
            <person name="Greenberg A.J."/>
            <person name="Griffiths-Jones S."/>
            <person name="Gross S."/>
            <person name="Guigo R."/>
            <person name="Gustafson E.A."/>
            <person name="Haerty W."/>
            <person name="Hahn M.W."/>
            <person name="Halligan D.L."/>
            <person name="Halpern A.L."/>
            <person name="Halter G.M."/>
            <person name="Han M.V."/>
            <person name="Heger A."/>
            <person name="Hillier L."/>
            <person name="Hinrichs A.S."/>
            <person name="Holmes I."/>
            <person name="Hoskins R.A."/>
            <person name="Hubisz M.J."/>
            <person name="Hultmark D."/>
            <person name="Huntley M.A."/>
            <person name="Jaffe D.B."/>
            <person name="Jagadeeshan S."/>
            <person name="Jeck W.R."/>
            <person name="Johnson J."/>
            <person name="Jones C.D."/>
            <person name="Jordan W.C."/>
            <person name="Karpen G.H."/>
            <person name="Kataoka E."/>
            <person name="Keightley P.D."/>
            <person name="Kheradpour P."/>
            <person name="Kirkness E.F."/>
            <person name="Koerich L.B."/>
            <person name="Kristiansen K."/>
            <person name="Kudrna D."/>
            <person name="Kulathinal R.J."/>
            <person name="Kumar S."/>
            <person name="Kwok R."/>
            <person name="Lander E."/>
            <person name="Langley C.H."/>
            <person name="Lapoint R."/>
            <person name="Lazzaro B.P."/>
            <person name="Lee S.J."/>
            <person name="Levesque L."/>
            <person name="Li R."/>
            <person name="Lin C.F."/>
            <person name="Lin M.F."/>
            <person name="Lindblad-Toh K."/>
            <person name="Llopart A."/>
            <person name="Long M."/>
            <person name="Low L."/>
            <person name="Lozovsky E."/>
            <person name="Lu J."/>
            <person name="Luo M."/>
            <person name="Machado C.A."/>
            <person name="Makalowski W."/>
            <person name="Marzo M."/>
            <person name="Matsuda M."/>
            <person name="Matzkin L."/>
            <person name="McAllister B."/>
            <person name="McBride C.S."/>
            <person name="McKernan B."/>
            <person name="McKernan K."/>
            <person name="Mendez-Lago M."/>
            <person name="Minx P."/>
            <person name="Mollenhauer M.U."/>
            <person name="Montooth K."/>
            <person name="Mount S.M."/>
            <person name="Mu X."/>
            <person name="Myers E."/>
            <person name="Negre B."/>
            <person name="Newfeld S."/>
            <person name="Nielsen R."/>
            <person name="Noor M.A."/>
            <person name="O'Grady P."/>
            <person name="Pachter L."/>
            <person name="Papaceit M."/>
            <person name="Parisi M.J."/>
            <person name="Parisi M."/>
            <person name="Parts L."/>
            <person name="Pedersen J.S."/>
            <person name="Pesole G."/>
            <person name="Phillippy A.M."/>
            <person name="Ponting C.P."/>
            <person name="Pop M."/>
            <person name="Porcelli D."/>
            <person name="Powell J.R."/>
            <person name="Prohaska S."/>
            <person name="Pruitt K."/>
            <person name="Puig M."/>
            <person name="Quesneville H."/>
            <person name="Ram K.R."/>
            <person name="Rand D."/>
            <person name="Rasmussen M.D."/>
            <person name="Reed L.K."/>
            <person name="Reenan R."/>
            <person name="Reily A."/>
            <person name="Remington K.A."/>
            <person name="Rieger T.T."/>
            <person name="Ritchie M.G."/>
            <person name="Robin C."/>
            <person name="Rogers Y.H."/>
            <person name="Rohde C."/>
            <person name="Rozas J."/>
            <person name="Rubenfield M.J."/>
            <person name="Ruiz A."/>
            <person name="Russo S."/>
            <person name="Salzberg S.L."/>
            <person name="Sanchez-Gracia A."/>
            <person name="Saranga D.J."/>
            <person name="Sato H."/>
            <person name="Schaeffer S.W."/>
            <person name="Schatz M.C."/>
            <person name="Schlenke T."/>
            <person name="Schwartz R."/>
            <person name="Segarra C."/>
            <person name="Singh R.S."/>
            <person name="Sirot L."/>
            <person name="Sirota M."/>
            <person name="Sisneros N.B."/>
            <person name="Smith C.D."/>
            <person name="Smith T.F."/>
            <person name="Spieth J."/>
            <person name="Stage D.E."/>
            <person name="Stark A."/>
            <person name="Stephan W."/>
            <person name="Strausberg R.L."/>
            <person name="Strempel S."/>
            <person name="Sturgill D."/>
            <person name="Sutton G."/>
            <person name="Sutton G.G."/>
            <person name="Tao W."/>
            <person name="Teichmann S."/>
            <person name="Tobari Y.N."/>
            <person name="Tomimura Y."/>
            <person name="Tsolas J.M."/>
            <person name="Valente V.L."/>
            <person name="Venter E."/>
            <person name="Venter J.C."/>
            <person name="Vicario S."/>
            <person name="Vieira F.G."/>
            <person name="Vilella A.J."/>
            <person name="Villasante A."/>
            <person name="Walenz B."/>
            <person name="Wang J."/>
            <person name="Wasserman M."/>
            <person name="Watts T."/>
            <person name="Wilson D."/>
            <person name="Wilson R.K."/>
            <person name="Wing R.A."/>
            <person name="Wolfner M.F."/>
            <person name="Wong A."/>
            <person name="Wong G.K."/>
            <person name="Wu C.I."/>
            <person name="Wu G."/>
            <person name="Yamamoto D."/>
            <person name="Yang H.P."/>
            <person name="Yang S.P."/>
            <person name="Yorke J.A."/>
            <person name="Yoshida K."/>
            <person name="Zdobnov E."/>
            <person name="Zhang P."/>
            <person name="Zhang Y."/>
            <person name="Zimin A.V."/>
            <person name="Baldwin J."/>
            <person name="Abdouelleil A."/>
            <person name="Abdulkadir J."/>
            <person name="Abebe A."/>
            <person name="Abera B."/>
            <person name="Abreu J."/>
            <person name="Acer S.C."/>
            <person name="Aftuck L."/>
            <person name="Alexander A."/>
            <person name="An P."/>
            <person name="Anderson E."/>
            <person name="Anderson S."/>
            <person name="Arachi H."/>
            <person name="Azer M."/>
            <person name="Bachantsang P."/>
            <person name="Barry A."/>
            <person name="Bayul T."/>
            <person name="Berlin A."/>
            <person name="Bessette D."/>
            <person name="Bloom T."/>
            <person name="Blye J."/>
            <person name="Boguslavskiy L."/>
            <person name="Bonnet C."/>
            <person name="Boukhgalter B."/>
            <person name="Bourzgui I."/>
            <person name="Brown A."/>
            <person name="Cahill P."/>
            <person name="Channer S."/>
            <person name="Cheshatsang Y."/>
            <person name="Chuda L."/>
            <person name="Citroen M."/>
            <person name="Collymore A."/>
            <person name="Cooke P."/>
            <person name="Costello M."/>
            <person name="D'Aco K."/>
            <person name="Daza R."/>
            <person name="De Haan G."/>
            <person name="DeGray S."/>
            <person name="DeMaso C."/>
            <person name="Dhargay N."/>
            <person name="Dooley K."/>
            <person name="Dooley E."/>
            <person name="Doricent M."/>
            <person name="Dorje P."/>
            <person name="Dorjee K."/>
            <person name="Dupes A."/>
            <person name="Elong R."/>
            <person name="Falk J."/>
            <person name="Farina A."/>
            <person name="Faro S."/>
            <person name="Ferguson D."/>
            <person name="Fisher S."/>
            <person name="Foley C.D."/>
            <person name="Franke A."/>
            <person name="Friedrich D."/>
            <person name="Gadbois L."/>
            <person name="Gearin G."/>
            <person name="Gearin C.R."/>
            <person name="Giannoukos G."/>
            <person name="Goode T."/>
            <person name="Graham J."/>
            <person name="Grandbois E."/>
            <person name="Grewal S."/>
            <person name="Gyaltsen K."/>
            <person name="Hafez N."/>
            <person name="Hagos B."/>
            <person name="Hall J."/>
            <person name="Henson C."/>
            <person name="Hollinger A."/>
            <person name="Honan T."/>
            <person name="Huard M.D."/>
            <person name="Hughes L."/>
            <person name="Hurhula B."/>
            <person name="Husby M.E."/>
            <person name="Kamat A."/>
            <person name="Kanga B."/>
            <person name="Kashin S."/>
            <person name="Khazanovich D."/>
            <person name="Kisner P."/>
            <person name="Lance K."/>
            <person name="Lara M."/>
            <person name="Lee W."/>
            <person name="Lennon N."/>
            <person name="Letendre F."/>
            <person name="LeVine R."/>
            <person name="Lipovsky A."/>
            <person name="Liu X."/>
            <person name="Liu J."/>
            <person name="Liu S."/>
            <person name="Lokyitsang T."/>
            <person name="Lokyitsang Y."/>
            <person name="Lubonja R."/>
            <person name="Lui A."/>
            <person name="MacDonald P."/>
            <person name="Magnisalis V."/>
            <person name="Maru K."/>
            <person name="Matthews C."/>
            <person name="McCusker W."/>
            <person name="McDonough S."/>
            <person name="Mehta T."/>
            <person name="Meldrim J."/>
            <person name="Meneus L."/>
            <person name="Mihai O."/>
            <person name="Mihalev A."/>
            <person name="Mihova T."/>
            <person name="Mittelman R."/>
            <person name="Mlenga V."/>
            <person name="Montmayeur A."/>
            <person name="Mulrain L."/>
            <person name="Navidi A."/>
            <person name="Naylor J."/>
            <person name="Negash T."/>
            <person name="Nguyen T."/>
            <person name="Nguyen N."/>
            <person name="Nicol R."/>
            <person name="Norbu C."/>
            <person name="Norbu N."/>
            <person name="Novod N."/>
            <person name="O'Neill B."/>
            <person name="Osman S."/>
            <person name="Markiewicz E."/>
            <person name="Oyono O.L."/>
            <person name="Patti C."/>
            <person name="Phunkhang P."/>
            <person name="Pierre F."/>
            <person name="Priest M."/>
            <person name="Raghuraman S."/>
            <person name="Rege F."/>
            <person name="Reyes R."/>
            <person name="Rise C."/>
            <person name="Rogov P."/>
            <person name="Ross K."/>
            <person name="Ryan E."/>
            <person name="Settipalli S."/>
            <person name="Shea T."/>
            <person name="Sherpa N."/>
            <person name="Shi L."/>
            <person name="Shih D."/>
            <person name="Sparrow T."/>
            <person name="Spaulding J."/>
            <person name="Stalker J."/>
            <person name="Stange-Thomann N."/>
            <person name="Stavropoulos S."/>
            <person name="Stone C."/>
            <person name="Strader C."/>
            <person name="Tesfaye S."/>
            <person name="Thomson T."/>
            <person name="Thoulutsang Y."/>
            <person name="Thoulutsang D."/>
            <person name="Topham K."/>
            <person name="Topping I."/>
            <person name="Tsamla T."/>
            <person name="Vassiliev H."/>
            <person name="Vo A."/>
            <person name="Wangchuk T."/>
            <person name="Wangdi T."/>
            <person name="Weiand M."/>
            <person name="Wilkinson J."/>
            <person name="Wilson A."/>
            <person name="Yadav S."/>
            <person name="Young G."/>
            <person name="Yu Q."/>
            <person name="Zembek L."/>
            <person name="Zhong D."/>
            <person name="Zimmer A."/>
            <person name="Zwirko Z."/>
            <person name="Jaffe D.B."/>
            <person name="Alvarez P."/>
            <person name="Brockman W."/>
            <person name="Butler J."/>
            <person name="Chin C."/>
            <person name="Gnerre S."/>
            <person name="Grabherr M."/>
            <person name="Kleber M."/>
            <person name="Mauceli E."/>
            <person name="MacCallum I."/>
        </authorList>
    </citation>
    <scope>NUCLEOTIDE SEQUENCE [LARGE SCALE GENOMIC DNA]</scope>
    <source>
        <strain evidence="3">MSH-3 / Tucson 14011-0111.49</strain>
    </source>
</reference>
<feature type="compositionally biased region" description="Low complexity" evidence="1">
    <location>
        <begin position="53"/>
        <end position="64"/>
    </location>
</feature>
<dbReference type="EMBL" id="CH479235">
    <property type="protein sequence ID" value="EDW36691.1"/>
    <property type="molecule type" value="Genomic_DNA"/>
</dbReference>
<proteinExistence type="predicted"/>
<evidence type="ECO:0000313" key="2">
    <source>
        <dbReference type="EMBL" id="EDW36691.1"/>
    </source>
</evidence>